<dbReference type="InterPro" id="IPR040673">
    <property type="entry name" value="CCDC81_HU_dom_2"/>
</dbReference>
<dbReference type="SUPFAM" id="SSF50494">
    <property type="entry name" value="Trypsin-like serine proteases"/>
    <property type="match status" value="1"/>
</dbReference>
<dbReference type="Pfam" id="PF13365">
    <property type="entry name" value="Trypsin_2"/>
    <property type="match status" value="1"/>
</dbReference>
<dbReference type="Pfam" id="PF14908">
    <property type="entry name" value="HU-CCDC81_euk_1"/>
    <property type="match status" value="1"/>
</dbReference>
<evidence type="ECO:0000256" key="8">
    <source>
        <dbReference type="ARBA" id="ARBA00023180"/>
    </source>
</evidence>
<keyword evidence="3" id="KW-0964">Secreted</keyword>
<feature type="domain" description="CCDC81 HU" evidence="11">
    <location>
        <begin position="62"/>
        <end position="127"/>
    </location>
</feature>
<dbReference type="FunFam" id="2.40.10.10:FF:000048">
    <property type="entry name" value="serine protease 23"/>
    <property type="match status" value="1"/>
</dbReference>
<keyword evidence="4" id="KW-0645">Protease</keyword>
<dbReference type="PANTHER" id="PTHR15462">
    <property type="entry name" value="SERINE PROTEASE"/>
    <property type="match status" value="1"/>
</dbReference>
<dbReference type="InterPro" id="IPR018114">
    <property type="entry name" value="TRYPSIN_HIS"/>
</dbReference>
<keyword evidence="8" id="KW-0325">Glycoprotein</keyword>
<dbReference type="InterPro" id="IPR009003">
    <property type="entry name" value="Peptidase_S1_PA"/>
</dbReference>
<dbReference type="EMBL" id="VEVO01000004">
    <property type="protein sequence ID" value="KAF0042981.1"/>
    <property type="molecule type" value="Genomic_DNA"/>
</dbReference>
<dbReference type="Gene3D" id="2.40.10.10">
    <property type="entry name" value="Trypsin-like serine proteases"/>
    <property type="match status" value="2"/>
</dbReference>
<reference evidence="13 14" key="1">
    <citation type="submission" date="2019-06" db="EMBL/GenBank/DDBJ databases">
        <title>Draft genomes of female and male turbot (Scophthalmus maximus).</title>
        <authorList>
            <person name="Xu H."/>
            <person name="Xu X.-W."/>
            <person name="Shao C."/>
            <person name="Chen S."/>
        </authorList>
    </citation>
    <scope>NUCLEOTIDE SEQUENCE [LARGE SCALE GENOMIC DNA]</scope>
    <source>
        <strain evidence="13">Ysfricsl-2016a</strain>
        <tissue evidence="13">Blood</tissue>
    </source>
</reference>
<dbReference type="Pfam" id="PF18289">
    <property type="entry name" value="HU-CCDC81_euk_2"/>
    <property type="match status" value="1"/>
</dbReference>
<comment type="subcellular location">
    <subcellularLocation>
        <location evidence="1">Secreted</location>
    </subcellularLocation>
</comment>
<comment type="caution">
    <text evidence="13">The sequence shown here is derived from an EMBL/GenBank/DDBJ whole genome shotgun (WGS) entry which is preliminary data.</text>
</comment>
<name>A0A6A4TJD0_SCOMX</name>
<evidence type="ECO:0000259" key="12">
    <source>
        <dbReference type="Pfam" id="PF18289"/>
    </source>
</evidence>
<keyword evidence="9" id="KW-0175">Coiled coil</keyword>
<keyword evidence="5" id="KW-0732">Signal</keyword>
<organism evidence="13 14">
    <name type="scientific">Scophthalmus maximus</name>
    <name type="common">Turbot</name>
    <name type="synonym">Psetta maxima</name>
    <dbReference type="NCBI Taxonomy" id="52904"/>
    <lineage>
        <taxon>Eukaryota</taxon>
        <taxon>Metazoa</taxon>
        <taxon>Chordata</taxon>
        <taxon>Craniata</taxon>
        <taxon>Vertebrata</taxon>
        <taxon>Euteleostomi</taxon>
        <taxon>Actinopterygii</taxon>
        <taxon>Neopterygii</taxon>
        <taxon>Teleostei</taxon>
        <taxon>Neoteleostei</taxon>
        <taxon>Acanthomorphata</taxon>
        <taxon>Carangaria</taxon>
        <taxon>Pleuronectiformes</taxon>
        <taxon>Pleuronectoidei</taxon>
        <taxon>Scophthalmidae</taxon>
        <taxon>Scophthalmus</taxon>
    </lineage>
</organism>
<feature type="coiled-coil region" evidence="9">
    <location>
        <begin position="222"/>
        <end position="266"/>
    </location>
</feature>
<evidence type="ECO:0000313" key="14">
    <source>
        <dbReference type="Proteomes" id="UP000438429"/>
    </source>
</evidence>
<evidence type="ECO:0008006" key="15">
    <source>
        <dbReference type="Google" id="ProtNLM"/>
    </source>
</evidence>
<evidence type="ECO:0000256" key="5">
    <source>
        <dbReference type="ARBA" id="ARBA00022729"/>
    </source>
</evidence>
<dbReference type="GO" id="GO:0005615">
    <property type="term" value="C:extracellular space"/>
    <property type="evidence" value="ECO:0007669"/>
    <property type="project" value="TreeGrafter"/>
</dbReference>
<dbReference type="GO" id="GO:0006508">
    <property type="term" value="P:proteolysis"/>
    <property type="evidence" value="ECO:0007669"/>
    <property type="project" value="UniProtKB-KW"/>
</dbReference>
<evidence type="ECO:0000256" key="9">
    <source>
        <dbReference type="SAM" id="Coils"/>
    </source>
</evidence>
<evidence type="ECO:0000256" key="7">
    <source>
        <dbReference type="ARBA" id="ARBA00022825"/>
    </source>
</evidence>
<keyword evidence="6" id="KW-0378">Hydrolase</keyword>
<evidence type="ECO:0000256" key="2">
    <source>
        <dbReference type="ARBA" id="ARBA00007664"/>
    </source>
</evidence>
<evidence type="ECO:0000256" key="4">
    <source>
        <dbReference type="ARBA" id="ARBA00022670"/>
    </source>
</evidence>
<dbReference type="CDD" id="cd22249">
    <property type="entry name" value="UDM1_RNF168_RNF169-like"/>
    <property type="match status" value="1"/>
</dbReference>
<feature type="region of interest" description="Disordered" evidence="10">
    <location>
        <begin position="339"/>
        <end position="363"/>
    </location>
</feature>
<dbReference type="GO" id="GO:0004252">
    <property type="term" value="F:serine-type endopeptidase activity"/>
    <property type="evidence" value="ECO:0007669"/>
    <property type="project" value="InterPro"/>
</dbReference>
<dbReference type="PANTHER" id="PTHR15462:SF10">
    <property type="entry name" value="SERINE PROTEASE 23"/>
    <property type="match status" value="1"/>
</dbReference>
<keyword evidence="7" id="KW-0720">Serine protease</keyword>
<gene>
    <name evidence="13" type="ORF">F2P81_004318</name>
</gene>
<accession>A0A6A4TJD0</accession>
<evidence type="ECO:0000313" key="13">
    <source>
        <dbReference type="EMBL" id="KAF0042981.1"/>
    </source>
</evidence>
<dbReference type="Proteomes" id="UP000438429">
    <property type="component" value="Unassembled WGS sequence"/>
</dbReference>
<dbReference type="InterPro" id="IPR028034">
    <property type="entry name" value="HU-CCDC81"/>
</dbReference>
<dbReference type="PROSITE" id="PS00134">
    <property type="entry name" value="TRYPSIN_HIS"/>
    <property type="match status" value="1"/>
</dbReference>
<proteinExistence type="inferred from homology"/>
<protein>
    <recommendedName>
        <fullName evidence="15">Peptidase S1 domain-containing protein</fullName>
    </recommendedName>
</protein>
<evidence type="ECO:0000256" key="3">
    <source>
        <dbReference type="ARBA" id="ARBA00022525"/>
    </source>
</evidence>
<sequence>MPTASRWIGMATKPPLTSSAVTGALIRARRDATLETRKLLCRSARSLWQPALPGRSCGLVSDINSIWADVSAYIERQMTLQKGVHLAGLGTFTFSQQRLDLGNKVTTIQRPIFLLAGKLLQSLGLKQTRPLAAETPFSRDVVEGCVRETLLLLFRALASEQNVFVTFQGIGRLSFTNNKVRMKFNGDFINAMDGTGRLLLAFNNELCYLCMQRARRNVPVYLRKQQQAEEKARDKLLLLKEQQRDIQLMEEEQAKLNEQREHAKQVSMFNLQMSEKIRKTCPLDPTSFIFPARPLTPVRSIQQHRYMKDLQSQIESRRQHEARDQQNRLLMEQIDQLGDKKCTDPPESQADDSGFNRCETAGSNAESRERAHKLFQVNFSAAAQRKTEELHSRQAQLEKDREMLKNNRTALILDRVKRFEKKRDVSRSLEHEWSRSVNLKHQREDEERRFLRFTSVLFLLFLPPIFSSSRPQWILQRVPVVLPQNTDTRPAPHFLSPARLDVSSPCDPECHKRAPQPSYWDLRRILAYETLHSDGQLTETAIGIYGYKPDSNVSPAYSSRSSGKAERSRVRRKRQIFGHDGRFSIAGQNFLLKYPFSVAVKLSTGCSGTLVGDRHVLTAAHCVHDGKNYVKGAQKLRVGFLKPKHRDTQPLVVYLPSNFTNHVEGGPAPANPPTNDKMKFQWIRAKRTHVPKGWIKGNANDIGMDYDYALLELKKPHKRRHMKLGVSPPAQRLPGKRVHFSGYDNDRPGQLVYRFCRAGEETSDLLYQHCDAQPGASGSGVYARMWDGRRQRWERKVIGVFSGHQWVERLGASHEFNVATHTLVPLISSFLHFIYTRSTQNLTDAVDVKFTTAQEILILGFPTHTLPPLPLIKRLFFSSRIDFRLNNGQLTGPAATNNTARRCALPEY</sequence>
<dbReference type="InterPro" id="IPR050966">
    <property type="entry name" value="Glutamyl_endopeptidase"/>
</dbReference>
<dbReference type="InterPro" id="IPR043504">
    <property type="entry name" value="Peptidase_S1_PA_chymotrypsin"/>
</dbReference>
<evidence type="ECO:0000259" key="11">
    <source>
        <dbReference type="Pfam" id="PF14908"/>
    </source>
</evidence>
<evidence type="ECO:0000256" key="6">
    <source>
        <dbReference type="ARBA" id="ARBA00022801"/>
    </source>
</evidence>
<evidence type="ECO:0000256" key="10">
    <source>
        <dbReference type="SAM" id="MobiDB-lite"/>
    </source>
</evidence>
<dbReference type="AlphaFoldDB" id="A0A6A4TJD0"/>
<feature type="domain" description="CCDC81 HU" evidence="12">
    <location>
        <begin position="131"/>
        <end position="196"/>
    </location>
</feature>
<comment type="similarity">
    <text evidence="2">Belongs to the peptidase S1 family.</text>
</comment>
<evidence type="ECO:0000256" key="1">
    <source>
        <dbReference type="ARBA" id="ARBA00004613"/>
    </source>
</evidence>